<dbReference type="PANTHER" id="PTHR12697:SF5">
    <property type="entry name" value="DEOXYHYPUSINE HYDROXYLASE"/>
    <property type="match status" value="1"/>
</dbReference>
<evidence type="ECO:0008006" key="2">
    <source>
        <dbReference type="Google" id="ProtNLM"/>
    </source>
</evidence>
<proteinExistence type="predicted"/>
<dbReference type="SMART" id="SM00567">
    <property type="entry name" value="EZ_HEAT"/>
    <property type="match status" value="4"/>
</dbReference>
<name>A0A0F9XFP2_9ZZZZ</name>
<evidence type="ECO:0000313" key="1">
    <source>
        <dbReference type="EMBL" id="KKN90658.1"/>
    </source>
</evidence>
<dbReference type="EMBL" id="LAZR01000108">
    <property type="protein sequence ID" value="KKN90658.1"/>
    <property type="molecule type" value="Genomic_DNA"/>
</dbReference>
<accession>A0A0F9XFP2</accession>
<dbReference type="AlphaFoldDB" id="A0A0F9XFP2"/>
<dbReference type="InterPro" id="IPR004155">
    <property type="entry name" value="PBS_lyase_HEAT"/>
</dbReference>
<dbReference type="SUPFAM" id="SSF48371">
    <property type="entry name" value="ARM repeat"/>
    <property type="match status" value="1"/>
</dbReference>
<sequence>MRNVTKLVAVAMCMWAIGCAPAHMPSLWDVPPETSADAKKYISHLASWDPQSRAQACLAVRSLEGKDAEAAAPYVVALLTDETMAWRPSRWVRYSGNAVSLEAWRTVKALRKHMIPALVDALTSRSVALRREAASALGDIGGSAAEEALPTVLDDPDAEVRLRAAVALGPIPGSVAEEALRTVLDDRDAEIRARAAIALARMGDSSMFDRLLACLDSDNWRLRRDAIKALAAIGDPRAIDAISPITQDETPAVKEAAEKALESLRAE</sequence>
<dbReference type="Pfam" id="PF13646">
    <property type="entry name" value="HEAT_2"/>
    <property type="match status" value="1"/>
</dbReference>
<dbReference type="InterPro" id="IPR011989">
    <property type="entry name" value="ARM-like"/>
</dbReference>
<dbReference type="Gene3D" id="1.25.10.10">
    <property type="entry name" value="Leucine-rich Repeat Variant"/>
    <property type="match status" value="2"/>
</dbReference>
<dbReference type="PROSITE" id="PS51257">
    <property type="entry name" value="PROKAR_LIPOPROTEIN"/>
    <property type="match status" value="1"/>
</dbReference>
<comment type="caution">
    <text evidence="1">The sequence shown here is derived from an EMBL/GenBank/DDBJ whole genome shotgun (WGS) entry which is preliminary data.</text>
</comment>
<dbReference type="Pfam" id="PF03130">
    <property type="entry name" value="HEAT_PBS"/>
    <property type="match status" value="1"/>
</dbReference>
<reference evidence="1" key="1">
    <citation type="journal article" date="2015" name="Nature">
        <title>Complex archaea that bridge the gap between prokaryotes and eukaryotes.</title>
        <authorList>
            <person name="Spang A."/>
            <person name="Saw J.H."/>
            <person name="Jorgensen S.L."/>
            <person name="Zaremba-Niedzwiedzka K."/>
            <person name="Martijn J."/>
            <person name="Lind A.E."/>
            <person name="van Eijk R."/>
            <person name="Schleper C."/>
            <person name="Guy L."/>
            <person name="Ettema T.J."/>
        </authorList>
    </citation>
    <scope>NUCLEOTIDE SEQUENCE</scope>
</reference>
<organism evidence="1">
    <name type="scientific">marine sediment metagenome</name>
    <dbReference type="NCBI Taxonomy" id="412755"/>
    <lineage>
        <taxon>unclassified sequences</taxon>
        <taxon>metagenomes</taxon>
        <taxon>ecological metagenomes</taxon>
    </lineage>
</organism>
<dbReference type="PANTHER" id="PTHR12697">
    <property type="entry name" value="PBS LYASE HEAT-LIKE PROTEIN"/>
    <property type="match status" value="1"/>
</dbReference>
<protein>
    <recommendedName>
        <fullName evidence="2">HEAT repeat domain-containing protein</fullName>
    </recommendedName>
</protein>
<dbReference type="InterPro" id="IPR016024">
    <property type="entry name" value="ARM-type_fold"/>
</dbReference>
<gene>
    <name evidence="1" type="ORF">LCGC14_0226010</name>
</gene>
<dbReference type="GO" id="GO:0016491">
    <property type="term" value="F:oxidoreductase activity"/>
    <property type="evidence" value="ECO:0007669"/>
    <property type="project" value="TreeGrafter"/>
</dbReference>